<accession>A0A0A8Z6N2</accession>
<evidence type="ECO:0000313" key="2">
    <source>
        <dbReference type="EMBL" id="JAD35044.1"/>
    </source>
</evidence>
<name>A0A0A8Z6N2_ARUDO</name>
<sequence>MHSLASSAREGCVRSSASILEHGK</sequence>
<reference evidence="2" key="2">
    <citation type="journal article" date="2015" name="Data Brief">
        <title>Shoot transcriptome of the giant reed, Arundo donax.</title>
        <authorList>
            <person name="Barrero R.A."/>
            <person name="Guerrero F.D."/>
            <person name="Moolhuijzen P."/>
            <person name="Goolsby J.A."/>
            <person name="Tidwell J."/>
            <person name="Bellgard S.E."/>
            <person name="Bellgard M.I."/>
        </authorList>
    </citation>
    <scope>NUCLEOTIDE SEQUENCE</scope>
    <source>
        <tissue evidence="2">Shoot tissue taken approximately 20 cm above the soil surface</tissue>
    </source>
</reference>
<organism evidence="2">
    <name type="scientific">Arundo donax</name>
    <name type="common">Giant reed</name>
    <name type="synonym">Donax arundinaceus</name>
    <dbReference type="NCBI Taxonomy" id="35708"/>
    <lineage>
        <taxon>Eukaryota</taxon>
        <taxon>Viridiplantae</taxon>
        <taxon>Streptophyta</taxon>
        <taxon>Embryophyta</taxon>
        <taxon>Tracheophyta</taxon>
        <taxon>Spermatophyta</taxon>
        <taxon>Magnoliopsida</taxon>
        <taxon>Liliopsida</taxon>
        <taxon>Poales</taxon>
        <taxon>Poaceae</taxon>
        <taxon>PACMAD clade</taxon>
        <taxon>Arundinoideae</taxon>
        <taxon>Arundineae</taxon>
        <taxon>Arundo</taxon>
    </lineage>
</organism>
<evidence type="ECO:0000256" key="1">
    <source>
        <dbReference type="SAM" id="MobiDB-lite"/>
    </source>
</evidence>
<proteinExistence type="predicted"/>
<reference evidence="2" key="1">
    <citation type="submission" date="2014-09" db="EMBL/GenBank/DDBJ databases">
        <authorList>
            <person name="Magalhaes I.L.F."/>
            <person name="Oliveira U."/>
            <person name="Santos F.R."/>
            <person name="Vidigal T.H.D.A."/>
            <person name="Brescovit A.D."/>
            <person name="Santos A.J."/>
        </authorList>
    </citation>
    <scope>NUCLEOTIDE SEQUENCE</scope>
    <source>
        <tissue evidence="2">Shoot tissue taken approximately 20 cm above the soil surface</tissue>
    </source>
</reference>
<protein>
    <submittedName>
        <fullName evidence="2">Uncharacterized protein</fullName>
    </submittedName>
</protein>
<feature type="region of interest" description="Disordered" evidence="1">
    <location>
        <begin position="1"/>
        <end position="24"/>
    </location>
</feature>
<dbReference type="AlphaFoldDB" id="A0A0A8Z6N2"/>
<dbReference type="EMBL" id="GBRH01262851">
    <property type="protein sequence ID" value="JAD35044.1"/>
    <property type="molecule type" value="Transcribed_RNA"/>
</dbReference>